<evidence type="ECO:0000259" key="1">
    <source>
        <dbReference type="Pfam" id="PF00582"/>
    </source>
</evidence>
<keyword evidence="3" id="KW-1185">Reference proteome</keyword>
<name>A0A7C9TR08_9MICO</name>
<gene>
    <name evidence="2" type="ORF">G3T37_04870</name>
</gene>
<evidence type="ECO:0000313" key="3">
    <source>
        <dbReference type="Proteomes" id="UP000479756"/>
    </source>
</evidence>
<sequence length="167" mass="17996">MTSPHASVIVVGVTPGQPDAVVQRAAVFAGHFDAELVCAWVDGSRYRVSENPDGSVVSLPLDPDFSDTSDRGIPQGVLDQLTRLLDPLPVRWSTRELAGDPAHALGRLADRLGAHMIVVGTREAGLRGSAREFFNGSTALHLAHRQHRPVVVIPLKPVDTELTWGEE</sequence>
<organism evidence="2 3">
    <name type="scientific">Galbitalea soli</name>
    <dbReference type="NCBI Taxonomy" id="1268042"/>
    <lineage>
        <taxon>Bacteria</taxon>
        <taxon>Bacillati</taxon>
        <taxon>Actinomycetota</taxon>
        <taxon>Actinomycetes</taxon>
        <taxon>Micrococcales</taxon>
        <taxon>Microbacteriaceae</taxon>
        <taxon>Galbitalea</taxon>
    </lineage>
</organism>
<dbReference type="RefSeq" id="WP_163472305.1">
    <property type="nucleotide sequence ID" value="NZ_JAAGWZ010000001.1"/>
</dbReference>
<feature type="domain" description="UspA" evidence="1">
    <location>
        <begin position="9"/>
        <end position="154"/>
    </location>
</feature>
<dbReference type="InterPro" id="IPR006016">
    <property type="entry name" value="UspA"/>
</dbReference>
<reference evidence="2 3" key="1">
    <citation type="journal article" date="2014" name="Int. J. Syst. Evol. Microbiol.">
        <title>Description of Galbitalea soli gen. nov., sp. nov., and Frondihabitans sucicola sp. nov.</title>
        <authorList>
            <person name="Kim S.J."/>
            <person name="Lim J.M."/>
            <person name="Ahn J.H."/>
            <person name="Weon H.Y."/>
            <person name="Hamada M."/>
            <person name="Suzuki K."/>
            <person name="Ahn T.Y."/>
            <person name="Kwon S.W."/>
        </authorList>
    </citation>
    <scope>NUCLEOTIDE SEQUENCE [LARGE SCALE GENOMIC DNA]</scope>
    <source>
        <strain evidence="2 3">NBRC 108727</strain>
    </source>
</reference>
<dbReference type="CDD" id="cd00293">
    <property type="entry name" value="USP-like"/>
    <property type="match status" value="1"/>
</dbReference>
<dbReference type="Gene3D" id="3.40.50.620">
    <property type="entry name" value="HUPs"/>
    <property type="match status" value="1"/>
</dbReference>
<dbReference type="EMBL" id="JAAGWZ010000001">
    <property type="protein sequence ID" value="NEM90683.1"/>
    <property type="molecule type" value="Genomic_DNA"/>
</dbReference>
<dbReference type="Proteomes" id="UP000479756">
    <property type="component" value="Unassembled WGS sequence"/>
</dbReference>
<proteinExistence type="predicted"/>
<dbReference type="AlphaFoldDB" id="A0A7C9TR08"/>
<accession>A0A7C9TR08</accession>
<comment type="caution">
    <text evidence="2">The sequence shown here is derived from an EMBL/GenBank/DDBJ whole genome shotgun (WGS) entry which is preliminary data.</text>
</comment>
<protein>
    <submittedName>
        <fullName evidence="2">Universal stress protein</fullName>
    </submittedName>
</protein>
<dbReference type="SUPFAM" id="SSF52402">
    <property type="entry name" value="Adenine nucleotide alpha hydrolases-like"/>
    <property type="match status" value="1"/>
</dbReference>
<evidence type="ECO:0000313" key="2">
    <source>
        <dbReference type="EMBL" id="NEM90683.1"/>
    </source>
</evidence>
<dbReference type="InterPro" id="IPR014729">
    <property type="entry name" value="Rossmann-like_a/b/a_fold"/>
</dbReference>
<dbReference type="Pfam" id="PF00582">
    <property type="entry name" value="Usp"/>
    <property type="match status" value="1"/>
</dbReference>